<accession>A0ACC2NF76</accession>
<evidence type="ECO:0000313" key="2">
    <source>
        <dbReference type="Proteomes" id="UP001239111"/>
    </source>
</evidence>
<keyword evidence="2" id="KW-1185">Reference proteome</keyword>
<proteinExistence type="predicted"/>
<gene>
    <name evidence="1" type="ORF">QAD02_001153</name>
</gene>
<protein>
    <submittedName>
        <fullName evidence="1">Uncharacterized protein</fullName>
    </submittedName>
</protein>
<sequence length="668" mass="76018">MSTTIKSESDDDRVFDSRKSKQLLITIQNATKISTTLRPRTVYKINNNHTVQRLLKDGADPNISDNDGKTSLHYVAMYNIRNSDETVDLLLSAGASPDIVDNKGNTPLLLAASSKHENKEVFERLIKAHIDVNRKDSRGWTSLHKFREQRLNIAQLLIEAGASVDEKDADGMTSLLYACSYGDVGLVNFLLSQGASLHTTNSFGFNPLLFATTSTSIDVVRNLVETGADINYVNPKGVKFNGHYGYNQSQDNRWKDFPAHTALHIATRNNDKDMLEFLLKQGADPNRTNDLNDSVLNQAVSYYRKESVVELLLAHGANMYECEYGFKRILENGRVAEARLFLEYGLDLNRYNPQNPRDFSPLHAASNCWRSDTLYFLLIYNNGILDLEHENEFGQSPLCRAAWNESPECIELLINQGVDIDHPDANGRTPLEVVSEKSISSNLYNFDLHEQCIQLLVQAGAKPRDILDKLLPDDRVDHIVDMHGNSNNNPQVCDRWIRRVISADLRRIETCFEIAKFIVKFRVLYESKNASVEEPIENGKMGKAIKLRSYFEACQAEISLLKSTLLTSSINYHKILTASQDFHKRVRDERVYETFDKANLETRFPLYAKELRKSFNSLKKIHQIWERAVINIALLFGLNSVAYYSVIRNILDYLDDDDLFSTAEIKLK</sequence>
<organism evidence="1 2">
    <name type="scientific">Eretmocerus hayati</name>
    <dbReference type="NCBI Taxonomy" id="131215"/>
    <lineage>
        <taxon>Eukaryota</taxon>
        <taxon>Metazoa</taxon>
        <taxon>Ecdysozoa</taxon>
        <taxon>Arthropoda</taxon>
        <taxon>Hexapoda</taxon>
        <taxon>Insecta</taxon>
        <taxon>Pterygota</taxon>
        <taxon>Neoptera</taxon>
        <taxon>Endopterygota</taxon>
        <taxon>Hymenoptera</taxon>
        <taxon>Apocrita</taxon>
        <taxon>Proctotrupomorpha</taxon>
        <taxon>Chalcidoidea</taxon>
        <taxon>Aphelinidae</taxon>
        <taxon>Aphelininae</taxon>
        <taxon>Eretmocerus</taxon>
    </lineage>
</organism>
<evidence type="ECO:0000313" key="1">
    <source>
        <dbReference type="EMBL" id="KAJ8669894.1"/>
    </source>
</evidence>
<reference evidence="1" key="1">
    <citation type="submission" date="2023-04" db="EMBL/GenBank/DDBJ databases">
        <title>A chromosome-level genome assembly of the parasitoid wasp Eretmocerus hayati.</title>
        <authorList>
            <person name="Zhong Y."/>
            <person name="Liu S."/>
            <person name="Liu Y."/>
        </authorList>
    </citation>
    <scope>NUCLEOTIDE SEQUENCE</scope>
    <source>
        <strain evidence="1">ZJU_SS_LIU_2023</strain>
    </source>
</reference>
<name>A0ACC2NF76_9HYME</name>
<dbReference type="EMBL" id="CM056743">
    <property type="protein sequence ID" value="KAJ8669894.1"/>
    <property type="molecule type" value="Genomic_DNA"/>
</dbReference>
<dbReference type="Proteomes" id="UP001239111">
    <property type="component" value="Chromosome 3"/>
</dbReference>
<comment type="caution">
    <text evidence="1">The sequence shown here is derived from an EMBL/GenBank/DDBJ whole genome shotgun (WGS) entry which is preliminary data.</text>
</comment>